<dbReference type="Gene3D" id="3.40.50.10950">
    <property type="match status" value="1"/>
</dbReference>
<dbReference type="NCBIfam" id="NF007233">
    <property type="entry name" value="PRK09653.1"/>
    <property type="match status" value="1"/>
</dbReference>
<gene>
    <name evidence="9" type="ORF">HMPREF3208_00617</name>
</gene>
<dbReference type="InterPro" id="IPR042112">
    <property type="entry name" value="P_AcTrfase_dom2"/>
</dbReference>
<organism evidence="9 10">
    <name type="scientific">Gardnerella vaginalis</name>
    <dbReference type="NCBI Taxonomy" id="2702"/>
    <lineage>
        <taxon>Bacteria</taxon>
        <taxon>Bacillati</taxon>
        <taxon>Actinomycetota</taxon>
        <taxon>Actinomycetes</taxon>
        <taxon>Bifidobacteriales</taxon>
        <taxon>Bifidobacteriaceae</taxon>
        <taxon>Gardnerella</taxon>
    </lineage>
</organism>
<protein>
    <recommendedName>
        <fullName evidence="4">Phosphate acetyltransferase</fullName>
        <ecNumber evidence="3">2.3.1.8</ecNumber>
    </recommendedName>
    <alternativeName>
        <fullName evidence="7">Phosphotransacetylase</fullName>
    </alternativeName>
</protein>
<dbReference type="PANTHER" id="PTHR43356:SF3">
    <property type="entry name" value="PHOSPHATE ACETYLTRANSFERASE"/>
    <property type="match status" value="1"/>
</dbReference>
<evidence type="ECO:0000256" key="1">
    <source>
        <dbReference type="ARBA" id="ARBA00000705"/>
    </source>
</evidence>
<dbReference type="Pfam" id="PF01515">
    <property type="entry name" value="PTA_PTB"/>
    <property type="match status" value="1"/>
</dbReference>
<evidence type="ECO:0000256" key="2">
    <source>
        <dbReference type="ARBA" id="ARBA00004989"/>
    </source>
</evidence>
<dbReference type="PANTHER" id="PTHR43356">
    <property type="entry name" value="PHOSPHATE ACETYLTRANSFERASE"/>
    <property type="match status" value="1"/>
</dbReference>
<evidence type="ECO:0000256" key="3">
    <source>
        <dbReference type="ARBA" id="ARBA00012707"/>
    </source>
</evidence>
<name>A0A133NYG2_GARVA</name>
<evidence type="ECO:0000259" key="8">
    <source>
        <dbReference type="Pfam" id="PF01515"/>
    </source>
</evidence>
<keyword evidence="6" id="KW-0012">Acyltransferase</keyword>
<comment type="caution">
    <text evidence="9">The sequence shown here is derived from an EMBL/GenBank/DDBJ whole genome shotgun (WGS) entry which is preliminary data.</text>
</comment>
<keyword evidence="5 9" id="KW-0808">Transferase</keyword>
<dbReference type="Gene3D" id="3.40.50.10750">
    <property type="entry name" value="Isocitrate/Isopropylmalate dehydrogenase-like"/>
    <property type="match status" value="1"/>
</dbReference>
<evidence type="ECO:0000256" key="4">
    <source>
        <dbReference type="ARBA" id="ARBA00021528"/>
    </source>
</evidence>
<evidence type="ECO:0000256" key="5">
    <source>
        <dbReference type="ARBA" id="ARBA00022679"/>
    </source>
</evidence>
<dbReference type="EC" id="2.3.1.8" evidence="3"/>
<dbReference type="SUPFAM" id="SSF53659">
    <property type="entry name" value="Isocitrate/Isopropylmalate dehydrogenase-like"/>
    <property type="match status" value="1"/>
</dbReference>
<dbReference type="AlphaFoldDB" id="A0A133NYG2"/>
<dbReference type="InterPro" id="IPR002505">
    <property type="entry name" value="PTA_PTB"/>
</dbReference>
<comment type="catalytic activity">
    <reaction evidence="1">
        <text>acetyl-CoA + phosphate = acetyl phosphate + CoA</text>
        <dbReference type="Rhea" id="RHEA:19521"/>
        <dbReference type="ChEBI" id="CHEBI:22191"/>
        <dbReference type="ChEBI" id="CHEBI:43474"/>
        <dbReference type="ChEBI" id="CHEBI:57287"/>
        <dbReference type="ChEBI" id="CHEBI:57288"/>
        <dbReference type="EC" id="2.3.1.8"/>
    </reaction>
</comment>
<dbReference type="InterPro" id="IPR050500">
    <property type="entry name" value="Phos_Acetyltrans/Butyryltrans"/>
</dbReference>
<dbReference type="Pfam" id="PF13500">
    <property type="entry name" value="AAA_26"/>
    <property type="match status" value="1"/>
</dbReference>
<sequence length="581" mass="63083">MNRITEHEKYQRRAIVSHINVTIIGNEDMAGRNVVALGVTKALVNHYRTTIFRPSAQLNDDFTNDLLHITNTPTTVEQVISKTPTTILSHKETARGDIVARYHEVLATTNAQASVIIASDATPIYDPDLFTFDATIAADLASPVLLVVSAEDRNSQQILQTIDAANACIMKACTQVLGVFVTNCDEMLGAQLVRDYTSRNYANSIEQESRVSQTPLWVLPPFSGESEEYTSEIFEKYVREDDILNALRQPHKKPVTPYAFQYSLLGKAKANKKTIVLPEGEEDRILKAADYLLERDIVNIIIVGERDTILARAEELNLNSLTKANFQSMHDEAMLNHMVSKLCELRAKKGMTEKQAREQLADASYFGTMLVVLGQADGLVSGSINSTANTVRPALQVIKTKPGSKLVSGAFLMCFKDHVAVFADCAINPNPNAEQLADIAIQSADTAKAFGIEPKVGMLSYSTLGSGKGPDVDMVEEATRIVKEKAPNLAIVGSIQFDAAWSPTVAAAKAKNNSIAGHVNVFVFPDLCAGNIAYKAVQRSSGALAVGPILQGLNKPVNDLSRGALVQDIINTVALTALEAQ</sequence>
<proteinExistence type="predicted"/>
<dbReference type="GO" id="GO:0008959">
    <property type="term" value="F:phosphate acetyltransferase activity"/>
    <property type="evidence" value="ECO:0007669"/>
    <property type="project" value="UniProtKB-EC"/>
</dbReference>
<evidence type="ECO:0000256" key="6">
    <source>
        <dbReference type="ARBA" id="ARBA00023315"/>
    </source>
</evidence>
<feature type="domain" description="Phosphate acetyl/butaryl transferase" evidence="8">
    <location>
        <begin position="260"/>
        <end position="577"/>
    </location>
</feature>
<dbReference type="Proteomes" id="UP000070687">
    <property type="component" value="Unassembled WGS sequence"/>
</dbReference>
<dbReference type="InterPro" id="IPR042113">
    <property type="entry name" value="P_AcTrfase_dom1"/>
</dbReference>
<evidence type="ECO:0000313" key="9">
    <source>
        <dbReference type="EMBL" id="KXA21313.1"/>
    </source>
</evidence>
<accession>A0A133NYG2</accession>
<dbReference type="EMBL" id="LRQB01000033">
    <property type="protein sequence ID" value="KXA21313.1"/>
    <property type="molecule type" value="Genomic_DNA"/>
</dbReference>
<comment type="pathway">
    <text evidence="2">Metabolic intermediate biosynthesis; acetyl-CoA biosynthesis; acetyl-CoA from acetate: step 2/2.</text>
</comment>
<evidence type="ECO:0000313" key="10">
    <source>
        <dbReference type="Proteomes" id="UP000070687"/>
    </source>
</evidence>
<dbReference type="NCBIfam" id="TIGR00651">
    <property type="entry name" value="pta"/>
    <property type="match status" value="1"/>
</dbReference>
<dbReference type="NCBIfam" id="NF004167">
    <property type="entry name" value="PRK05632.1"/>
    <property type="match status" value="1"/>
</dbReference>
<dbReference type="InterPro" id="IPR004614">
    <property type="entry name" value="P_AcTrfase"/>
</dbReference>
<evidence type="ECO:0000256" key="7">
    <source>
        <dbReference type="ARBA" id="ARBA00031108"/>
    </source>
</evidence>
<dbReference type="PATRIC" id="fig|2702.100.peg.595"/>
<reference evidence="9 10" key="1">
    <citation type="submission" date="2016-01" db="EMBL/GenBank/DDBJ databases">
        <authorList>
            <person name="Oliw E.H."/>
        </authorList>
    </citation>
    <scope>NUCLEOTIDE SEQUENCE [LARGE SCALE GENOMIC DNA]</scope>
    <source>
        <strain evidence="9 10">PSS_7772B</strain>
    </source>
</reference>